<accession>A0A2P1PSR5</accession>
<evidence type="ECO:0000313" key="1">
    <source>
        <dbReference type="EMBL" id="AVP97871.1"/>
    </source>
</evidence>
<evidence type="ECO:0000313" key="2">
    <source>
        <dbReference type="Proteomes" id="UP000241074"/>
    </source>
</evidence>
<sequence>MSNIVELRPKSIPARLREASRDRTLIRLWRDNLEPGSFTGYVAALGKDRFLLWTLGDHIGFDGYFVLRYRDVTRLQTPDQDVQFLERAIALRGMNPEWPSAFPLDDMSEAIQAAQLMAPVITVYLDTEAETETVYVGRLLAFEPDGFSMQEISTNAEWLLEASAFGFDEVSALSVREPYALALAEVAGPPPQLDHTQPGQGAKP</sequence>
<reference evidence="1 2" key="2">
    <citation type="submission" date="2018-03" db="EMBL/GenBank/DDBJ databases">
        <authorList>
            <person name="Keele B.F."/>
        </authorList>
    </citation>
    <scope>NUCLEOTIDE SEQUENCE [LARGE SCALE GENOMIC DNA]</scope>
    <source>
        <strain evidence="1 2">D13</strain>
    </source>
</reference>
<name>A0A2P1PSR5_9GAMM</name>
<dbReference type="EMBL" id="CP027860">
    <property type="protein sequence ID" value="AVP97871.1"/>
    <property type="molecule type" value="Genomic_DNA"/>
</dbReference>
<dbReference type="OrthoDB" id="5948433at2"/>
<dbReference type="AlphaFoldDB" id="A0A2P1PSR5"/>
<dbReference type="RefSeq" id="WP_106891791.1">
    <property type="nucleotide sequence ID" value="NZ_CP027860.1"/>
</dbReference>
<protein>
    <submittedName>
        <fullName evidence="1">Uncharacterized protein</fullName>
    </submittedName>
</protein>
<dbReference type="Proteomes" id="UP000241074">
    <property type="component" value="Chromosome"/>
</dbReference>
<proteinExistence type="predicted"/>
<dbReference type="KEGG" id="xba:C7S18_11985"/>
<keyword evidence="2" id="KW-1185">Reference proteome</keyword>
<gene>
    <name evidence="1" type="ORF">C7S18_11985</name>
</gene>
<organism evidence="1 2">
    <name type="scientific">Ahniella affigens</name>
    <dbReference type="NCBI Taxonomy" id="2021234"/>
    <lineage>
        <taxon>Bacteria</taxon>
        <taxon>Pseudomonadati</taxon>
        <taxon>Pseudomonadota</taxon>
        <taxon>Gammaproteobacteria</taxon>
        <taxon>Lysobacterales</taxon>
        <taxon>Rhodanobacteraceae</taxon>
        <taxon>Ahniella</taxon>
    </lineage>
</organism>
<reference evidence="1 2" key="1">
    <citation type="submission" date="2018-03" db="EMBL/GenBank/DDBJ databases">
        <title>Ahniella affigens gen. nov., sp. nov., a gammaproteobacterium isolated from sandy soil near a stream.</title>
        <authorList>
            <person name="Ko Y."/>
            <person name="Kim J.-H."/>
        </authorList>
    </citation>
    <scope>NUCLEOTIDE SEQUENCE [LARGE SCALE GENOMIC DNA]</scope>
    <source>
        <strain evidence="1 2">D13</strain>
    </source>
</reference>